<dbReference type="Proteomes" id="UP000828251">
    <property type="component" value="Unassembled WGS sequence"/>
</dbReference>
<sequence length="189" mass="21303">MGYSNAISSIVEKHVILPFTSLIISLCQRVKVPIQTNEDTIPNKGDITKQLAIRFSGEEMPRYLGSTSTSSPPLPTNTAPSTSHSNFEKKVIDGLEMLQQQFNILEKHQQRLAFYFGCAQEEIAIFWGPIPPFFNFPKELLLEPEEEDDDGEEPIPEKQRKLNLSNFESKKEDDDVTQATTPISTTTDV</sequence>
<proteinExistence type="predicted"/>
<feature type="compositionally biased region" description="Acidic residues" evidence="1">
    <location>
        <begin position="143"/>
        <end position="154"/>
    </location>
</feature>
<name>A0A9D4ACQ2_9ROSI</name>
<gene>
    <name evidence="2" type="ORF">J1N35_010836</name>
</gene>
<feature type="region of interest" description="Disordered" evidence="1">
    <location>
        <begin position="62"/>
        <end position="85"/>
    </location>
</feature>
<accession>A0A9D4ACQ2</accession>
<dbReference type="AlphaFoldDB" id="A0A9D4ACQ2"/>
<evidence type="ECO:0000256" key="1">
    <source>
        <dbReference type="SAM" id="MobiDB-lite"/>
    </source>
</evidence>
<feature type="region of interest" description="Disordered" evidence="1">
    <location>
        <begin position="143"/>
        <end position="189"/>
    </location>
</feature>
<protein>
    <submittedName>
        <fullName evidence="2">Uncharacterized protein</fullName>
    </submittedName>
</protein>
<evidence type="ECO:0000313" key="3">
    <source>
        <dbReference type="Proteomes" id="UP000828251"/>
    </source>
</evidence>
<evidence type="ECO:0000313" key="2">
    <source>
        <dbReference type="EMBL" id="KAH1107068.1"/>
    </source>
</evidence>
<keyword evidence="3" id="KW-1185">Reference proteome</keyword>
<feature type="compositionally biased region" description="Low complexity" evidence="1">
    <location>
        <begin position="66"/>
        <end position="83"/>
    </location>
</feature>
<feature type="compositionally biased region" description="Polar residues" evidence="1">
    <location>
        <begin position="177"/>
        <end position="189"/>
    </location>
</feature>
<reference evidence="2 3" key="1">
    <citation type="journal article" date="2021" name="Plant Biotechnol. J.">
        <title>Multi-omics assisted identification of the key and species-specific regulatory components of drought-tolerant mechanisms in Gossypium stocksii.</title>
        <authorList>
            <person name="Yu D."/>
            <person name="Ke L."/>
            <person name="Zhang D."/>
            <person name="Wu Y."/>
            <person name="Sun Y."/>
            <person name="Mei J."/>
            <person name="Sun J."/>
            <person name="Sun Y."/>
        </authorList>
    </citation>
    <scope>NUCLEOTIDE SEQUENCE [LARGE SCALE GENOMIC DNA]</scope>
    <source>
        <strain evidence="3">cv. E1</strain>
        <tissue evidence="2">Leaf</tissue>
    </source>
</reference>
<comment type="caution">
    <text evidence="2">The sequence shown here is derived from an EMBL/GenBank/DDBJ whole genome shotgun (WGS) entry which is preliminary data.</text>
</comment>
<dbReference type="EMBL" id="JAIQCV010000004">
    <property type="protein sequence ID" value="KAH1107068.1"/>
    <property type="molecule type" value="Genomic_DNA"/>
</dbReference>
<organism evidence="2 3">
    <name type="scientific">Gossypium stocksii</name>
    <dbReference type="NCBI Taxonomy" id="47602"/>
    <lineage>
        <taxon>Eukaryota</taxon>
        <taxon>Viridiplantae</taxon>
        <taxon>Streptophyta</taxon>
        <taxon>Embryophyta</taxon>
        <taxon>Tracheophyta</taxon>
        <taxon>Spermatophyta</taxon>
        <taxon>Magnoliopsida</taxon>
        <taxon>eudicotyledons</taxon>
        <taxon>Gunneridae</taxon>
        <taxon>Pentapetalae</taxon>
        <taxon>rosids</taxon>
        <taxon>malvids</taxon>
        <taxon>Malvales</taxon>
        <taxon>Malvaceae</taxon>
        <taxon>Malvoideae</taxon>
        <taxon>Gossypium</taxon>
    </lineage>
</organism>